<evidence type="ECO:0000256" key="3">
    <source>
        <dbReference type="ARBA" id="ARBA00023125"/>
    </source>
</evidence>
<keyword evidence="4" id="KW-0804">Transcription</keyword>
<keyword evidence="2" id="KW-0805">Transcription regulation</keyword>
<name>A0ABS8XZ99_9BURK</name>
<dbReference type="InterPro" id="IPR005119">
    <property type="entry name" value="LysR_subst-bd"/>
</dbReference>
<evidence type="ECO:0000313" key="7">
    <source>
        <dbReference type="Proteomes" id="UP001200741"/>
    </source>
</evidence>
<feature type="domain" description="HTH lysR-type" evidence="5">
    <location>
        <begin position="6"/>
        <end position="63"/>
    </location>
</feature>
<dbReference type="InterPro" id="IPR050389">
    <property type="entry name" value="LysR-type_TF"/>
</dbReference>
<evidence type="ECO:0000259" key="5">
    <source>
        <dbReference type="PROSITE" id="PS50931"/>
    </source>
</evidence>
<dbReference type="Pfam" id="PF03466">
    <property type="entry name" value="LysR_substrate"/>
    <property type="match status" value="1"/>
</dbReference>
<dbReference type="PROSITE" id="PS50931">
    <property type="entry name" value="HTH_LYSR"/>
    <property type="match status" value="1"/>
</dbReference>
<proteinExistence type="inferred from homology"/>
<organism evidence="6 7">
    <name type="scientific">Pelomonas cellulosilytica</name>
    <dbReference type="NCBI Taxonomy" id="2906762"/>
    <lineage>
        <taxon>Bacteria</taxon>
        <taxon>Pseudomonadati</taxon>
        <taxon>Pseudomonadota</taxon>
        <taxon>Betaproteobacteria</taxon>
        <taxon>Burkholderiales</taxon>
        <taxon>Sphaerotilaceae</taxon>
        <taxon>Roseateles</taxon>
    </lineage>
</organism>
<gene>
    <name evidence="6" type="ORF">LXT13_19565</name>
</gene>
<dbReference type="PRINTS" id="PR00039">
    <property type="entry name" value="HTHLYSR"/>
</dbReference>
<dbReference type="Gene3D" id="1.10.10.10">
    <property type="entry name" value="Winged helix-like DNA-binding domain superfamily/Winged helix DNA-binding domain"/>
    <property type="match status" value="1"/>
</dbReference>
<evidence type="ECO:0000256" key="2">
    <source>
        <dbReference type="ARBA" id="ARBA00023015"/>
    </source>
</evidence>
<dbReference type="InterPro" id="IPR036390">
    <property type="entry name" value="WH_DNA-bd_sf"/>
</dbReference>
<protein>
    <submittedName>
        <fullName evidence="6">LysR family transcriptional regulator</fullName>
    </submittedName>
</protein>
<dbReference type="Pfam" id="PF00126">
    <property type="entry name" value="HTH_1"/>
    <property type="match status" value="1"/>
</dbReference>
<dbReference type="PANTHER" id="PTHR30118:SF6">
    <property type="entry name" value="HTH-TYPE TRANSCRIPTIONAL REGULATOR LEUO"/>
    <property type="match status" value="1"/>
</dbReference>
<dbReference type="InterPro" id="IPR036388">
    <property type="entry name" value="WH-like_DNA-bd_sf"/>
</dbReference>
<dbReference type="PANTHER" id="PTHR30118">
    <property type="entry name" value="HTH-TYPE TRANSCRIPTIONAL REGULATOR LEUO-RELATED"/>
    <property type="match status" value="1"/>
</dbReference>
<dbReference type="Gene3D" id="3.40.190.10">
    <property type="entry name" value="Periplasmic binding protein-like II"/>
    <property type="match status" value="2"/>
</dbReference>
<keyword evidence="7" id="KW-1185">Reference proteome</keyword>
<sequence>MHFNKLDLNLLVALDALLTERSISRAAERLHMSQPAMSNALARLRSYFDDPLLVQVGRKMEATPRAEALREAARDVLVRVDATITAQPRFDATQSDREFNLLVSDFTLSVIGQHLVALASRQSAKVRFRFHSQVDNPQRALERGEADMLVIPSGYCSPDHPTETLFEEEFSCVVWRESRLARQGSLSFDDYTAAGHVVVQPPGGMTFESWFMQRYGVSRRIDVTSFSFATAPSLVVGTERIATVHSRLARLAASQLPLVLLEPPMPMPRMVQAIQWHKYRTQDPGLLWLRHLLRDAAAEMDALSAR</sequence>
<dbReference type="RefSeq" id="WP_233373647.1">
    <property type="nucleotide sequence ID" value="NZ_JAJTWU010000008.1"/>
</dbReference>
<dbReference type="SUPFAM" id="SSF53850">
    <property type="entry name" value="Periplasmic binding protein-like II"/>
    <property type="match status" value="1"/>
</dbReference>
<comment type="caution">
    <text evidence="6">The sequence shown here is derived from an EMBL/GenBank/DDBJ whole genome shotgun (WGS) entry which is preliminary data.</text>
</comment>
<dbReference type="InterPro" id="IPR000847">
    <property type="entry name" value="LysR_HTH_N"/>
</dbReference>
<dbReference type="SUPFAM" id="SSF46785">
    <property type="entry name" value="Winged helix' DNA-binding domain"/>
    <property type="match status" value="1"/>
</dbReference>
<dbReference type="Proteomes" id="UP001200741">
    <property type="component" value="Unassembled WGS sequence"/>
</dbReference>
<comment type="similarity">
    <text evidence="1">Belongs to the LysR transcriptional regulatory family.</text>
</comment>
<evidence type="ECO:0000313" key="6">
    <source>
        <dbReference type="EMBL" id="MCE4556600.1"/>
    </source>
</evidence>
<keyword evidence="3" id="KW-0238">DNA-binding</keyword>
<dbReference type="EMBL" id="JAJTWU010000008">
    <property type="protein sequence ID" value="MCE4556600.1"/>
    <property type="molecule type" value="Genomic_DNA"/>
</dbReference>
<reference evidence="6 7" key="1">
    <citation type="submission" date="2021-12" db="EMBL/GenBank/DDBJ databases">
        <title>Genome seq of P8.</title>
        <authorList>
            <person name="Seo T."/>
        </authorList>
    </citation>
    <scope>NUCLEOTIDE SEQUENCE [LARGE SCALE GENOMIC DNA]</scope>
    <source>
        <strain evidence="6 7">P8</strain>
    </source>
</reference>
<evidence type="ECO:0000256" key="1">
    <source>
        <dbReference type="ARBA" id="ARBA00009437"/>
    </source>
</evidence>
<accession>A0ABS8XZ99</accession>
<evidence type="ECO:0000256" key="4">
    <source>
        <dbReference type="ARBA" id="ARBA00023163"/>
    </source>
</evidence>